<evidence type="ECO:0000256" key="1">
    <source>
        <dbReference type="SAM" id="Phobius"/>
    </source>
</evidence>
<feature type="transmembrane region" description="Helical" evidence="1">
    <location>
        <begin position="181"/>
        <end position="199"/>
    </location>
</feature>
<dbReference type="PANTHER" id="PTHR36832:SF1">
    <property type="entry name" value="SLR1174 PROTEIN"/>
    <property type="match status" value="1"/>
</dbReference>
<keyword evidence="3" id="KW-1185">Reference proteome</keyword>
<accession>A0ABZ2NBS4</accession>
<name>A0ABZ2NBS4_9BACI</name>
<keyword evidence="1" id="KW-0812">Transmembrane</keyword>
<feature type="transmembrane region" description="Helical" evidence="1">
    <location>
        <begin position="20"/>
        <end position="40"/>
    </location>
</feature>
<reference evidence="2 3" key="1">
    <citation type="submission" date="2024-02" db="EMBL/GenBank/DDBJ databases">
        <title>Seven novel Bacillus-like species.</title>
        <authorList>
            <person name="Liu G."/>
        </authorList>
    </citation>
    <scope>NUCLEOTIDE SEQUENCE [LARGE SCALE GENOMIC DNA]</scope>
    <source>
        <strain evidence="2 3">FJAT-52054</strain>
    </source>
</reference>
<gene>
    <name evidence="2" type="ORF">WCV65_11440</name>
</gene>
<dbReference type="EMBL" id="CP147407">
    <property type="protein sequence ID" value="WXB95193.1"/>
    <property type="molecule type" value="Genomic_DNA"/>
</dbReference>
<feature type="transmembrane region" description="Helical" evidence="1">
    <location>
        <begin position="228"/>
        <end position="250"/>
    </location>
</feature>
<dbReference type="Proteomes" id="UP001377337">
    <property type="component" value="Chromosome"/>
</dbReference>
<dbReference type="RefSeq" id="WP_338776563.1">
    <property type="nucleotide sequence ID" value="NZ_CP147407.1"/>
</dbReference>
<evidence type="ECO:0000313" key="2">
    <source>
        <dbReference type="EMBL" id="WXB95193.1"/>
    </source>
</evidence>
<dbReference type="Pfam" id="PF06182">
    <property type="entry name" value="ABC2_membrane_6"/>
    <property type="match status" value="1"/>
</dbReference>
<sequence length="262" mass="29652">MRKYWMFAKSSMQISAAYSAWYWASMATVILKLLIMFYFWHAVYQNQSSIGQLTLKEMLTYIIVAMFVQGFVSGAGNELAREIKQGQIAVELMRPYHYLFKMIFMDFGQKASFFIRETIPMGLIAFFVIQINPPGSPLQLIFFLASAALGLWIGTFFDMLIGILAFWTVNIWGVQVLKEGVITFFSGALIPITLFPAWLQSISFALPSQAMVFSPVAIYTGQITGMDIYWTIAVQAIWAAALYILLNVLWNQAIKKVTIFGG</sequence>
<feature type="transmembrane region" description="Helical" evidence="1">
    <location>
        <begin position="141"/>
        <end position="169"/>
    </location>
</feature>
<feature type="transmembrane region" description="Helical" evidence="1">
    <location>
        <begin position="60"/>
        <end position="80"/>
    </location>
</feature>
<organism evidence="2 3">
    <name type="scientific">Metabacillus sediminis</name>
    <dbReference type="NCBI Taxonomy" id="3117746"/>
    <lineage>
        <taxon>Bacteria</taxon>
        <taxon>Bacillati</taxon>
        <taxon>Bacillota</taxon>
        <taxon>Bacilli</taxon>
        <taxon>Bacillales</taxon>
        <taxon>Bacillaceae</taxon>
        <taxon>Metabacillus</taxon>
    </lineage>
</organism>
<feature type="transmembrane region" description="Helical" evidence="1">
    <location>
        <begin position="111"/>
        <end position="129"/>
    </location>
</feature>
<protein>
    <submittedName>
        <fullName evidence="2">ABC-2 family transporter protein</fullName>
    </submittedName>
</protein>
<dbReference type="PANTHER" id="PTHR36832">
    <property type="entry name" value="SLR1174 PROTEIN-RELATED"/>
    <property type="match status" value="1"/>
</dbReference>
<keyword evidence="1" id="KW-0472">Membrane</keyword>
<proteinExistence type="predicted"/>
<evidence type="ECO:0000313" key="3">
    <source>
        <dbReference type="Proteomes" id="UP001377337"/>
    </source>
</evidence>
<keyword evidence="1" id="KW-1133">Transmembrane helix</keyword>
<dbReference type="InterPro" id="IPR010390">
    <property type="entry name" value="ABC-2_transporter-like"/>
</dbReference>